<dbReference type="InterPro" id="IPR003825">
    <property type="entry name" value="Colicin-V_CvpA"/>
</dbReference>
<dbReference type="RefSeq" id="WP_078744118.1">
    <property type="nucleotide sequence ID" value="NZ_FUXG01000002.1"/>
</dbReference>
<feature type="transmembrane region" description="Helical" evidence="5">
    <location>
        <begin position="103"/>
        <end position="127"/>
    </location>
</feature>
<evidence type="ECO:0008006" key="8">
    <source>
        <dbReference type="Google" id="ProtNLM"/>
    </source>
</evidence>
<comment type="subcellular location">
    <subcellularLocation>
        <location evidence="1">Membrane</location>
        <topology evidence="1">Multi-pass membrane protein</topology>
    </subcellularLocation>
</comment>
<evidence type="ECO:0000256" key="1">
    <source>
        <dbReference type="ARBA" id="ARBA00004141"/>
    </source>
</evidence>
<feature type="transmembrane region" description="Helical" evidence="5">
    <location>
        <begin position="6"/>
        <end position="21"/>
    </location>
</feature>
<dbReference type="PANTHER" id="PTHR36926:SF1">
    <property type="entry name" value="COLICIN V PRODUCTION PROTEIN"/>
    <property type="match status" value="1"/>
</dbReference>
<evidence type="ECO:0000256" key="2">
    <source>
        <dbReference type="ARBA" id="ARBA00022692"/>
    </source>
</evidence>
<feature type="transmembrane region" description="Helical" evidence="5">
    <location>
        <begin position="28"/>
        <end position="45"/>
    </location>
</feature>
<evidence type="ECO:0000256" key="3">
    <source>
        <dbReference type="ARBA" id="ARBA00022989"/>
    </source>
</evidence>
<feature type="transmembrane region" description="Helical" evidence="5">
    <location>
        <begin position="65"/>
        <end position="82"/>
    </location>
</feature>
<dbReference type="AlphaFoldDB" id="A0A1T4LKK2"/>
<evidence type="ECO:0000256" key="5">
    <source>
        <dbReference type="SAM" id="Phobius"/>
    </source>
</evidence>
<reference evidence="6 7" key="1">
    <citation type="submission" date="2017-01" db="EMBL/GenBank/DDBJ databases">
        <title>Genome Sequencing of a Marine Spirillum, Oceanospirillum multiglobuliferum ATCC 33336, from Japan.</title>
        <authorList>
            <person name="Carney J.G."/>
            <person name="Trachtenberg A.M."/>
            <person name="Rheaume B.A."/>
            <person name="Linnane J.D."/>
            <person name="Pitts N.L."/>
            <person name="Mykles D.L."/>
            <person name="Maclea K.S."/>
        </authorList>
    </citation>
    <scope>NUCLEOTIDE SEQUENCE [LARGE SCALE GENOMIC DNA]</scope>
    <source>
        <strain evidence="6 7">ATCC 33336</strain>
    </source>
</reference>
<dbReference type="PANTHER" id="PTHR36926">
    <property type="entry name" value="COLICIN V PRODUCTION PROTEIN"/>
    <property type="match status" value="1"/>
</dbReference>
<gene>
    <name evidence="6" type="ORF">BTE48_01600</name>
</gene>
<evidence type="ECO:0000256" key="4">
    <source>
        <dbReference type="ARBA" id="ARBA00023136"/>
    </source>
</evidence>
<accession>A0A1T4LKK2</accession>
<dbReference type="Proteomes" id="UP000191418">
    <property type="component" value="Unassembled WGS sequence"/>
</dbReference>
<comment type="caution">
    <text evidence="6">The sequence shown here is derived from an EMBL/GenBank/DDBJ whole genome shotgun (WGS) entry which is preliminary data.</text>
</comment>
<keyword evidence="4 5" id="KW-0472">Membrane</keyword>
<sequence length="157" mass="16795">MIWLDWVIIAVLAVSALMGLLRGMVREAISLTTWVAAMLLGRTFGPKIADMLSPYLSNEMLRLGLGYALTVVMVIVIGSVAGRIGKTLVSASGLGHFDRALGLIFGTLRGAAILVIIVAIVSLTPLAKESVWHESKLVPMLEDLRDQAAGLIDQQIS</sequence>
<dbReference type="InterPro" id="IPR052719">
    <property type="entry name" value="CvpA-like"/>
</dbReference>
<keyword evidence="3 5" id="KW-1133">Transmembrane helix</keyword>
<dbReference type="GO" id="GO:0009403">
    <property type="term" value="P:toxin biosynthetic process"/>
    <property type="evidence" value="ECO:0007669"/>
    <property type="project" value="InterPro"/>
</dbReference>
<proteinExistence type="predicted"/>
<name>A0A1T4LKK2_9GAMM</name>
<organism evidence="6 7">
    <name type="scientific">Oceanospirillum multiglobuliferum</name>
    <dbReference type="NCBI Taxonomy" id="64969"/>
    <lineage>
        <taxon>Bacteria</taxon>
        <taxon>Pseudomonadati</taxon>
        <taxon>Pseudomonadota</taxon>
        <taxon>Gammaproteobacteria</taxon>
        <taxon>Oceanospirillales</taxon>
        <taxon>Oceanospirillaceae</taxon>
        <taxon>Oceanospirillum</taxon>
    </lineage>
</organism>
<dbReference type="OrthoDB" id="9810601at2"/>
<dbReference type="Pfam" id="PF02674">
    <property type="entry name" value="Colicin_V"/>
    <property type="match status" value="1"/>
</dbReference>
<dbReference type="EMBL" id="MTSM01000002">
    <property type="protein sequence ID" value="OPX56622.1"/>
    <property type="molecule type" value="Genomic_DNA"/>
</dbReference>
<keyword evidence="7" id="KW-1185">Reference proteome</keyword>
<evidence type="ECO:0000313" key="6">
    <source>
        <dbReference type="EMBL" id="OPX56622.1"/>
    </source>
</evidence>
<dbReference type="GO" id="GO:0016020">
    <property type="term" value="C:membrane"/>
    <property type="evidence" value="ECO:0007669"/>
    <property type="project" value="UniProtKB-SubCell"/>
</dbReference>
<dbReference type="STRING" id="64969.SAMN02745127_00515"/>
<evidence type="ECO:0000313" key="7">
    <source>
        <dbReference type="Proteomes" id="UP000191418"/>
    </source>
</evidence>
<keyword evidence="2 5" id="KW-0812">Transmembrane</keyword>
<protein>
    <recommendedName>
        <fullName evidence="8">Colicin V production CvpA</fullName>
    </recommendedName>
</protein>